<dbReference type="OrthoDB" id="1713074at2759"/>
<evidence type="ECO:0000313" key="3">
    <source>
        <dbReference type="Proteomes" id="UP000886885"/>
    </source>
</evidence>
<evidence type="ECO:0000313" key="2">
    <source>
        <dbReference type="EMBL" id="KAG6775951.1"/>
    </source>
</evidence>
<comment type="caution">
    <text evidence="2">The sequence shown here is derived from an EMBL/GenBank/DDBJ whole genome shotgun (WGS) entry which is preliminary data.</text>
</comment>
<sequence>MLFAVALRRANLSVRNSGAPQVQPPKKERSLPWWDDARNYYIHGNITLFFSETRWHVLATSDPYEKLDQLHFVSGLMEIQQSDGRVYVSAQDFKILISSLEKLASSCGLKLPSGALLEASVFTLEVTMEGEYDSGTPLNHYLFALPIEGKSHEIFFDLFRSTSLSLRWNFSLRPSPPSCESQSPSSSAEDSKVVDGTVYDPPYKPEHVSIVTPTLNVGAHDLTWLIKFWNINYLPPHKVMIEFFLHIDVTLICIKHVPLDVDDPAKGLTFNMTKKKYELCYSRGKQKYIFECNRDPLDLVYQGLDSYMPKAILDSLDSNKVPEAVKMSRKNSQSSAVDRIPSEKHKNMGGCTEKRRDDGFLLSCDYFTIRRQSRKADANRLSAWPEAGRRNLKMTYVRSEFENGSGNDDRTRSDPSDDDGYNVVIADNCQRVFVYGLKLLWTTENRDAVWSWVGGISKDDISNLPLTNGNAGDSEEEGVRHFMVKVIEPQFNLQSEEANVTFELSLRFVHGTDSVARYFPGLKQLWQDLDMFYEHKCKDPTDGAYFQRLTRNSGIYKYLAGLNIDFDEVKGQVIGRQPLPPLNEVFMEVSAYKIQGSRLEDIPKDLGLGRTFGSARMQDGLYYFVDNLSSNNSVLELACSVSSLLVFRRKKPLHGRVHPHHASDQSQLHRSRQNF</sequence>
<feature type="region of interest" description="Disordered" evidence="1">
    <location>
        <begin position="398"/>
        <end position="419"/>
    </location>
</feature>
<gene>
    <name evidence="2" type="ORF">POTOM_019453</name>
</gene>
<feature type="compositionally biased region" description="Basic and acidic residues" evidence="1">
    <location>
        <begin position="340"/>
        <end position="350"/>
    </location>
</feature>
<reference evidence="2" key="1">
    <citation type="journal article" date="2020" name="bioRxiv">
        <title>Hybrid origin of Populus tomentosa Carr. identified through genome sequencing and phylogenomic analysis.</title>
        <authorList>
            <person name="An X."/>
            <person name="Gao K."/>
            <person name="Chen Z."/>
            <person name="Li J."/>
            <person name="Yang X."/>
            <person name="Yang X."/>
            <person name="Zhou J."/>
            <person name="Guo T."/>
            <person name="Zhao T."/>
            <person name="Huang S."/>
            <person name="Miao D."/>
            <person name="Khan W.U."/>
            <person name="Rao P."/>
            <person name="Ye M."/>
            <person name="Lei B."/>
            <person name="Liao W."/>
            <person name="Wang J."/>
            <person name="Ji L."/>
            <person name="Li Y."/>
            <person name="Guo B."/>
            <person name="Mustafa N.S."/>
            <person name="Li S."/>
            <person name="Yun Q."/>
            <person name="Keller S.R."/>
            <person name="Mao J."/>
            <person name="Zhang R."/>
            <person name="Strauss S.H."/>
        </authorList>
    </citation>
    <scope>NUCLEOTIDE SEQUENCE</scope>
    <source>
        <strain evidence="2">GM15</strain>
        <tissue evidence="2">Leaf</tissue>
    </source>
</reference>
<name>A0A8X7ZUL7_POPTO</name>
<dbReference type="PANTHER" id="PTHR15678">
    <property type="entry name" value="ANTIGEN MLAA-22-RELATED"/>
    <property type="match status" value="1"/>
</dbReference>
<dbReference type="AlphaFoldDB" id="A0A8X7ZUL7"/>
<dbReference type="Proteomes" id="UP000886885">
    <property type="component" value="Chromosome 5A"/>
</dbReference>
<dbReference type="PANTHER" id="PTHR15678:SF6">
    <property type="entry name" value="BRIDGE-LIKE LIPID TRANSFER PROTEIN FAMILY MEMBER 2"/>
    <property type="match status" value="1"/>
</dbReference>
<evidence type="ECO:0000256" key="1">
    <source>
        <dbReference type="SAM" id="MobiDB-lite"/>
    </source>
</evidence>
<protein>
    <submittedName>
        <fullName evidence="2">Uncharacterized protein</fullName>
    </submittedName>
</protein>
<feature type="region of interest" description="Disordered" evidence="1">
    <location>
        <begin position="326"/>
        <end position="350"/>
    </location>
</feature>
<organism evidence="2 3">
    <name type="scientific">Populus tomentosa</name>
    <name type="common">Chinese white poplar</name>
    <dbReference type="NCBI Taxonomy" id="118781"/>
    <lineage>
        <taxon>Eukaryota</taxon>
        <taxon>Viridiplantae</taxon>
        <taxon>Streptophyta</taxon>
        <taxon>Embryophyta</taxon>
        <taxon>Tracheophyta</taxon>
        <taxon>Spermatophyta</taxon>
        <taxon>Magnoliopsida</taxon>
        <taxon>eudicotyledons</taxon>
        <taxon>Gunneridae</taxon>
        <taxon>Pentapetalae</taxon>
        <taxon>rosids</taxon>
        <taxon>fabids</taxon>
        <taxon>Malpighiales</taxon>
        <taxon>Salicaceae</taxon>
        <taxon>Saliceae</taxon>
        <taxon>Populus</taxon>
    </lineage>
</organism>
<dbReference type="InterPro" id="IPR045167">
    <property type="entry name" value="Hobbit"/>
</dbReference>
<dbReference type="Pfam" id="PF10344">
    <property type="entry name" value="Hobbit"/>
    <property type="match status" value="2"/>
</dbReference>
<accession>A0A8X7ZUL7</accession>
<dbReference type="EMBL" id="JAAWWB010000009">
    <property type="protein sequence ID" value="KAG6775951.1"/>
    <property type="molecule type" value="Genomic_DNA"/>
</dbReference>
<keyword evidence="3" id="KW-1185">Reference proteome</keyword>
<feature type="region of interest" description="Disordered" evidence="1">
    <location>
        <begin position="656"/>
        <end position="675"/>
    </location>
</feature>
<proteinExistence type="predicted"/>